<feature type="transmembrane region" description="Helical" evidence="10">
    <location>
        <begin position="6"/>
        <end position="25"/>
    </location>
</feature>
<evidence type="ECO:0000256" key="3">
    <source>
        <dbReference type="ARBA" id="ARBA00022448"/>
    </source>
</evidence>
<keyword evidence="6 10" id="KW-0653">Protein transport</keyword>
<evidence type="ECO:0000256" key="2">
    <source>
        <dbReference type="ARBA" id="ARBA00008445"/>
    </source>
</evidence>
<evidence type="ECO:0000256" key="10">
    <source>
        <dbReference type="RuleBase" id="RU365087"/>
    </source>
</evidence>
<dbReference type="STRING" id="886293.Sinac_1490"/>
<dbReference type="Proteomes" id="UP000010798">
    <property type="component" value="Chromosome"/>
</dbReference>
<keyword evidence="9 10" id="KW-0472">Membrane</keyword>
<dbReference type="PANTHER" id="PTHR34182:SF1">
    <property type="entry name" value="PROTEIN-EXPORT MEMBRANE PROTEIN SECG"/>
    <property type="match status" value="1"/>
</dbReference>
<gene>
    <name evidence="12" type="ordered locus">Sinac_1490</name>
</gene>
<evidence type="ECO:0000256" key="4">
    <source>
        <dbReference type="ARBA" id="ARBA00022475"/>
    </source>
</evidence>
<evidence type="ECO:0000256" key="11">
    <source>
        <dbReference type="SAM" id="MobiDB-lite"/>
    </source>
</evidence>
<keyword evidence="7 10" id="KW-1133">Transmembrane helix</keyword>
<sequence length="145" mass="14571">MNILIGILDSLLILASFFLICLVLIQRGKGGGLAGAFGGMGGSSAFGTKAGDVFTKVTMSVAAFWIVLCMLMVIISNRGGDSAWGNDSGTTKVTKGTASGSKAKKSTSSDLSPKSPLPASPTGSSSSPQPIEVPAVPAPIPPTTK</sequence>
<comment type="subcellular location">
    <subcellularLocation>
        <location evidence="1 10">Cell membrane</location>
        <topology evidence="1 10">Multi-pass membrane protein</topology>
    </subcellularLocation>
</comment>
<feature type="region of interest" description="Disordered" evidence="11">
    <location>
        <begin position="79"/>
        <end position="145"/>
    </location>
</feature>
<proteinExistence type="inferred from homology"/>
<dbReference type="eggNOG" id="COG1314">
    <property type="taxonomic scope" value="Bacteria"/>
</dbReference>
<dbReference type="GO" id="GO:0009306">
    <property type="term" value="P:protein secretion"/>
    <property type="evidence" value="ECO:0007669"/>
    <property type="project" value="UniProtKB-UniRule"/>
</dbReference>
<dbReference type="HOGENOM" id="CLU_1785602_0_0_0"/>
<dbReference type="OrthoDB" id="214405at2"/>
<dbReference type="PRINTS" id="PR01651">
    <property type="entry name" value="SECGEXPORT"/>
</dbReference>
<evidence type="ECO:0000313" key="13">
    <source>
        <dbReference type="Proteomes" id="UP000010798"/>
    </source>
</evidence>
<dbReference type="EMBL" id="CP003364">
    <property type="protein sequence ID" value="AGA25870.1"/>
    <property type="molecule type" value="Genomic_DNA"/>
</dbReference>
<evidence type="ECO:0000256" key="7">
    <source>
        <dbReference type="ARBA" id="ARBA00022989"/>
    </source>
</evidence>
<evidence type="ECO:0000313" key="12">
    <source>
        <dbReference type="EMBL" id="AGA25870.1"/>
    </source>
</evidence>
<dbReference type="GO" id="GO:0065002">
    <property type="term" value="P:intracellular protein transmembrane transport"/>
    <property type="evidence" value="ECO:0007669"/>
    <property type="project" value="TreeGrafter"/>
</dbReference>
<dbReference type="GO" id="GO:0005886">
    <property type="term" value="C:plasma membrane"/>
    <property type="evidence" value="ECO:0007669"/>
    <property type="project" value="UniProtKB-SubCell"/>
</dbReference>
<feature type="compositionally biased region" description="Pro residues" evidence="11">
    <location>
        <begin position="136"/>
        <end position="145"/>
    </location>
</feature>
<keyword evidence="8 10" id="KW-0811">Translocation</keyword>
<evidence type="ECO:0000256" key="6">
    <source>
        <dbReference type="ARBA" id="ARBA00022927"/>
    </source>
</evidence>
<keyword evidence="13" id="KW-1185">Reference proteome</keyword>
<evidence type="ECO:0000256" key="9">
    <source>
        <dbReference type="ARBA" id="ARBA00023136"/>
    </source>
</evidence>
<dbReference type="GO" id="GO:0015450">
    <property type="term" value="F:protein-transporting ATPase activity"/>
    <property type="evidence" value="ECO:0007669"/>
    <property type="project" value="UniProtKB-UniRule"/>
</dbReference>
<keyword evidence="3 10" id="KW-0813">Transport</keyword>
<evidence type="ECO:0000256" key="8">
    <source>
        <dbReference type="ARBA" id="ARBA00023010"/>
    </source>
</evidence>
<dbReference type="KEGG" id="saci:Sinac_1490"/>
<organism evidence="12 13">
    <name type="scientific">Singulisphaera acidiphila (strain ATCC BAA-1392 / DSM 18658 / VKM B-2454 / MOB10)</name>
    <dbReference type="NCBI Taxonomy" id="886293"/>
    <lineage>
        <taxon>Bacteria</taxon>
        <taxon>Pseudomonadati</taxon>
        <taxon>Planctomycetota</taxon>
        <taxon>Planctomycetia</taxon>
        <taxon>Isosphaerales</taxon>
        <taxon>Isosphaeraceae</taxon>
        <taxon>Singulisphaera</taxon>
    </lineage>
</organism>
<name>L0DAK0_SINAD</name>
<keyword evidence="5 10" id="KW-0812">Transmembrane</keyword>
<dbReference type="NCBIfam" id="TIGR00810">
    <property type="entry name" value="secG"/>
    <property type="match status" value="1"/>
</dbReference>
<comment type="function">
    <text evidence="10">Involved in protein export. Participates in an early event of protein translocation.</text>
</comment>
<evidence type="ECO:0000256" key="1">
    <source>
        <dbReference type="ARBA" id="ARBA00004651"/>
    </source>
</evidence>
<dbReference type="InterPro" id="IPR004692">
    <property type="entry name" value="SecG"/>
</dbReference>
<keyword evidence="4 10" id="KW-1003">Cell membrane</keyword>
<dbReference type="GO" id="GO:0043952">
    <property type="term" value="P:protein transport by the Sec complex"/>
    <property type="evidence" value="ECO:0007669"/>
    <property type="project" value="TreeGrafter"/>
</dbReference>
<feature type="transmembrane region" description="Helical" evidence="10">
    <location>
        <begin position="57"/>
        <end position="75"/>
    </location>
</feature>
<dbReference type="RefSeq" id="WP_015245040.1">
    <property type="nucleotide sequence ID" value="NC_019892.1"/>
</dbReference>
<dbReference type="Pfam" id="PF03840">
    <property type="entry name" value="SecG"/>
    <property type="match status" value="1"/>
</dbReference>
<dbReference type="AlphaFoldDB" id="L0DAK0"/>
<feature type="compositionally biased region" description="Low complexity" evidence="11">
    <location>
        <begin position="94"/>
        <end position="109"/>
    </location>
</feature>
<accession>L0DAK0</accession>
<comment type="similarity">
    <text evidence="2 10">Belongs to the SecG family.</text>
</comment>
<dbReference type="PANTHER" id="PTHR34182">
    <property type="entry name" value="PROTEIN-EXPORT MEMBRANE PROTEIN SECG"/>
    <property type="match status" value="1"/>
</dbReference>
<protein>
    <recommendedName>
        <fullName evidence="10">Protein-export membrane protein SecG</fullName>
    </recommendedName>
</protein>
<evidence type="ECO:0000256" key="5">
    <source>
        <dbReference type="ARBA" id="ARBA00022692"/>
    </source>
</evidence>
<reference evidence="12 13" key="1">
    <citation type="submission" date="2012-02" db="EMBL/GenBank/DDBJ databases">
        <title>Complete sequence of chromosome of Singulisphaera acidiphila DSM 18658.</title>
        <authorList>
            <consortium name="US DOE Joint Genome Institute (JGI-PGF)"/>
            <person name="Lucas S."/>
            <person name="Copeland A."/>
            <person name="Lapidus A."/>
            <person name="Glavina del Rio T."/>
            <person name="Dalin E."/>
            <person name="Tice H."/>
            <person name="Bruce D."/>
            <person name="Goodwin L."/>
            <person name="Pitluck S."/>
            <person name="Peters L."/>
            <person name="Ovchinnikova G."/>
            <person name="Chertkov O."/>
            <person name="Kyrpides N."/>
            <person name="Mavromatis K."/>
            <person name="Ivanova N."/>
            <person name="Brettin T."/>
            <person name="Detter J.C."/>
            <person name="Han C."/>
            <person name="Larimer F."/>
            <person name="Land M."/>
            <person name="Hauser L."/>
            <person name="Markowitz V."/>
            <person name="Cheng J.-F."/>
            <person name="Hugenholtz P."/>
            <person name="Woyke T."/>
            <person name="Wu D."/>
            <person name="Tindall B."/>
            <person name="Pomrenke H."/>
            <person name="Brambilla E."/>
            <person name="Klenk H.-P."/>
            <person name="Eisen J.A."/>
        </authorList>
    </citation>
    <scope>NUCLEOTIDE SEQUENCE [LARGE SCALE GENOMIC DNA]</scope>
    <source>
        <strain evidence="13">ATCC BAA-1392 / DSM 18658 / VKM B-2454 / MOB10</strain>
    </source>
</reference>